<evidence type="ECO:0000256" key="3">
    <source>
        <dbReference type="ARBA" id="ARBA00022617"/>
    </source>
</evidence>
<dbReference type="OrthoDB" id="1470350at2759"/>
<dbReference type="GO" id="GO:0016705">
    <property type="term" value="F:oxidoreductase activity, acting on paired donors, with incorporation or reduction of molecular oxygen"/>
    <property type="evidence" value="ECO:0007669"/>
    <property type="project" value="InterPro"/>
</dbReference>
<evidence type="ECO:0008006" key="12">
    <source>
        <dbReference type="Google" id="ProtNLM"/>
    </source>
</evidence>
<comment type="cofactor">
    <cofactor evidence="1 8">
        <name>heme</name>
        <dbReference type="ChEBI" id="CHEBI:30413"/>
    </cofactor>
</comment>
<dbReference type="PANTHER" id="PTHR24291:SF187">
    <property type="entry name" value="CYTOCHROME P450 4AE1-RELATED"/>
    <property type="match status" value="1"/>
</dbReference>
<dbReference type="InterPro" id="IPR001128">
    <property type="entry name" value="Cyt_P450"/>
</dbReference>
<dbReference type="Pfam" id="PF00067">
    <property type="entry name" value="p450"/>
    <property type="match status" value="1"/>
</dbReference>
<evidence type="ECO:0000256" key="8">
    <source>
        <dbReference type="PIRSR" id="PIRSR602401-1"/>
    </source>
</evidence>
<evidence type="ECO:0000256" key="1">
    <source>
        <dbReference type="ARBA" id="ARBA00001971"/>
    </source>
</evidence>
<evidence type="ECO:0000256" key="7">
    <source>
        <dbReference type="ARBA" id="ARBA00023033"/>
    </source>
</evidence>
<dbReference type="EMBL" id="OV651828">
    <property type="protein sequence ID" value="CAH1104042.1"/>
    <property type="molecule type" value="Genomic_DNA"/>
</dbReference>
<keyword evidence="11" id="KW-1185">Reference proteome</keyword>
<protein>
    <recommendedName>
        <fullName evidence="12">Cytochrome P450</fullName>
    </recommendedName>
</protein>
<evidence type="ECO:0000256" key="4">
    <source>
        <dbReference type="ARBA" id="ARBA00022723"/>
    </source>
</evidence>
<dbReference type="PRINTS" id="PR00385">
    <property type="entry name" value="P450"/>
</dbReference>
<dbReference type="GO" id="GO:0005506">
    <property type="term" value="F:iron ion binding"/>
    <property type="evidence" value="ECO:0007669"/>
    <property type="project" value="InterPro"/>
</dbReference>
<accession>A0A9P0CSS8</accession>
<evidence type="ECO:0000256" key="2">
    <source>
        <dbReference type="ARBA" id="ARBA00010617"/>
    </source>
</evidence>
<dbReference type="CDD" id="cd20628">
    <property type="entry name" value="CYP4"/>
    <property type="match status" value="1"/>
</dbReference>
<dbReference type="PANTHER" id="PTHR24291">
    <property type="entry name" value="CYTOCHROME P450 FAMILY 4"/>
    <property type="match status" value="1"/>
</dbReference>
<name>A0A9P0CSS8_9CUCU</name>
<evidence type="ECO:0000313" key="10">
    <source>
        <dbReference type="EMBL" id="CAH1104042.1"/>
    </source>
</evidence>
<keyword evidence="6 8" id="KW-0408">Iron</keyword>
<evidence type="ECO:0000256" key="6">
    <source>
        <dbReference type="ARBA" id="ARBA00023004"/>
    </source>
</evidence>
<keyword evidence="5 9" id="KW-0560">Oxidoreductase</keyword>
<evidence type="ECO:0000313" key="11">
    <source>
        <dbReference type="Proteomes" id="UP001153636"/>
    </source>
</evidence>
<feature type="binding site" description="axial binding residue" evidence="8">
    <location>
        <position position="427"/>
    </location>
    <ligand>
        <name>heme</name>
        <dbReference type="ChEBI" id="CHEBI:30413"/>
    </ligand>
    <ligandPart>
        <name>Fe</name>
        <dbReference type="ChEBI" id="CHEBI:18248"/>
    </ligandPart>
</feature>
<dbReference type="InterPro" id="IPR050196">
    <property type="entry name" value="Cytochrome_P450_Monoox"/>
</dbReference>
<comment type="similarity">
    <text evidence="2 9">Belongs to the cytochrome P450 family.</text>
</comment>
<dbReference type="AlphaFoldDB" id="A0A9P0CSS8"/>
<evidence type="ECO:0000256" key="5">
    <source>
        <dbReference type="ARBA" id="ARBA00023002"/>
    </source>
</evidence>
<dbReference type="Gene3D" id="1.10.630.10">
    <property type="entry name" value="Cytochrome P450"/>
    <property type="match status" value="1"/>
</dbReference>
<dbReference type="GO" id="GO:0004497">
    <property type="term" value="F:monooxygenase activity"/>
    <property type="evidence" value="ECO:0007669"/>
    <property type="project" value="UniProtKB-KW"/>
</dbReference>
<evidence type="ECO:0000256" key="9">
    <source>
        <dbReference type="RuleBase" id="RU000461"/>
    </source>
</evidence>
<reference evidence="10" key="1">
    <citation type="submission" date="2022-01" db="EMBL/GenBank/DDBJ databases">
        <authorList>
            <person name="King R."/>
        </authorList>
    </citation>
    <scope>NUCLEOTIDE SEQUENCE</scope>
</reference>
<sequence length="484" mass="56445">MYFLLCVLIIMIPIWLLYLSIRCRLYIINIPMPRCNLLFGHAFEFLDKKRILSKFTEYCIEYGGIYKIYIPPKLPTLIISDPELIQQLTTTHLEKSLDYKVFKRWIGQGLLTADVKVWKTNRRLITPCFGRLSTLISFVDIFEKNGNQLVNYLENQMDNNSIDVFPLIKIITLNSMCETSMGVSKLNPDYMQTYCQSMQKLLKIYINRPSSIKRYDFLYRLSNDYIEEEKALKVVSEIFKMIMKEKINNNAEKNVDEENSNLSFLDMLLEIQTKYGLSKEYIRDEVNTFLLGGHDTTATAIAFTLYSLAMNQHIQDKVLAEQIELFGSFKEDLEVSHTELKQMKYLDLVIKESLRMFPPIPAIGRRITSDFKLGDYDLPKNMNVTVFIYGCHHNPKYFPEPDKFIPERFLDSTPSSFIPFSFGPRNCIGNKFAMLQMKSCISKVVRYFKLLPPKPDYNMNLIITATLFSENGIRLSLEKRVSSE</sequence>
<proteinExistence type="inferred from homology"/>
<dbReference type="InterPro" id="IPR036396">
    <property type="entry name" value="Cyt_P450_sf"/>
</dbReference>
<organism evidence="10 11">
    <name type="scientific">Psylliodes chrysocephalus</name>
    <dbReference type="NCBI Taxonomy" id="3402493"/>
    <lineage>
        <taxon>Eukaryota</taxon>
        <taxon>Metazoa</taxon>
        <taxon>Ecdysozoa</taxon>
        <taxon>Arthropoda</taxon>
        <taxon>Hexapoda</taxon>
        <taxon>Insecta</taxon>
        <taxon>Pterygota</taxon>
        <taxon>Neoptera</taxon>
        <taxon>Endopterygota</taxon>
        <taxon>Coleoptera</taxon>
        <taxon>Polyphaga</taxon>
        <taxon>Cucujiformia</taxon>
        <taxon>Chrysomeloidea</taxon>
        <taxon>Chrysomelidae</taxon>
        <taxon>Galerucinae</taxon>
        <taxon>Alticini</taxon>
        <taxon>Psylliodes</taxon>
    </lineage>
</organism>
<keyword evidence="7 9" id="KW-0503">Monooxygenase</keyword>
<keyword evidence="4 8" id="KW-0479">Metal-binding</keyword>
<dbReference type="SUPFAM" id="SSF48264">
    <property type="entry name" value="Cytochrome P450"/>
    <property type="match status" value="1"/>
</dbReference>
<dbReference type="PRINTS" id="PR00463">
    <property type="entry name" value="EP450I"/>
</dbReference>
<dbReference type="Proteomes" id="UP001153636">
    <property type="component" value="Chromosome 16"/>
</dbReference>
<gene>
    <name evidence="10" type="ORF">PSYICH_LOCUS5214</name>
</gene>
<keyword evidence="3 8" id="KW-0349">Heme</keyword>
<dbReference type="InterPro" id="IPR017972">
    <property type="entry name" value="Cyt_P450_CS"/>
</dbReference>
<dbReference type="GO" id="GO:0020037">
    <property type="term" value="F:heme binding"/>
    <property type="evidence" value="ECO:0007669"/>
    <property type="project" value="InterPro"/>
</dbReference>
<dbReference type="PROSITE" id="PS00086">
    <property type="entry name" value="CYTOCHROME_P450"/>
    <property type="match status" value="1"/>
</dbReference>
<dbReference type="InterPro" id="IPR002401">
    <property type="entry name" value="Cyt_P450_E_grp-I"/>
</dbReference>